<name>A0A6G1SEE4_9ACAR</name>
<feature type="repeat" description="WD" evidence="3">
    <location>
        <begin position="340"/>
        <end position="382"/>
    </location>
</feature>
<dbReference type="PRINTS" id="PR00320">
    <property type="entry name" value="GPROTEINBRPT"/>
</dbReference>
<sequence>MEELDKPISLTSEPSHRSQRMVPLHGKIKLLKIHGPKLIKRIPTTIYDRFEIHKRIMGHLAPSYCVCFDQTGEFVFSGADDHLIKIWCTRTGRLIKTLRGHEGQVCDMTVSYDNRLLASAGVDKIVRVWDLRSSKLLECLPVRSTITSVKFAPYNRHGNDRYLISTSNDGIVRIWVYHHEKLDFRVWMAYKERNRPGGQLTCSSFSTGGSFMALGASDNAIHVYGFHPNMGPYSLTHQSGGLSGHEDKVDSIQFCNYGYRFISGSKDGTARIWTFKGNQWRSIILDMDKQLNQKVIRRGQKPPTVLIVQWSRDDRYVMTSLVDYSIKVWDSKTGYLKHILKEHKHDVYLIESHPTDSRIFVSAGHDGYLCIWDIETGKCIKKIIYSSNADGLIQVYDVKWSPDGDLIVTTDSHGYITFISTGSPERYSQVPEQMFFRTDYQALIRDANHFVMDDNTHLVPHLMPRPQLVDMNGLPHPPRFQRLVPDHRCGERFVIQPMDPIKLRNLANLIERHSILEDEDYLFQKRELDCDSDDTILYDSDTTETYYDLEDFAIRRSFTHKRHYQTRSTGRPTMQLQEPKRSNISLRPRPKRHCSRVR</sequence>
<dbReference type="Gene3D" id="2.130.10.10">
    <property type="entry name" value="YVTN repeat-like/Quinoprotein amine dehydrogenase"/>
    <property type="match status" value="2"/>
</dbReference>
<dbReference type="Pfam" id="PF00400">
    <property type="entry name" value="WD40"/>
    <property type="match status" value="7"/>
</dbReference>
<keyword evidence="2" id="KW-0677">Repeat</keyword>
<dbReference type="AlphaFoldDB" id="A0A6G1SEE4"/>
<dbReference type="InterPro" id="IPR019775">
    <property type="entry name" value="WD40_repeat_CS"/>
</dbReference>
<reference evidence="5" key="1">
    <citation type="submission" date="2018-10" db="EMBL/GenBank/DDBJ databases">
        <title>Transcriptome assembly of Aceria tosichella (Wheat curl mite) Type 2.</title>
        <authorList>
            <person name="Scully E.D."/>
            <person name="Geib S.M."/>
            <person name="Palmer N.A."/>
            <person name="Gupta A.K."/>
            <person name="Sarath G."/>
            <person name="Tatineni S."/>
        </authorList>
    </citation>
    <scope>NUCLEOTIDE SEQUENCE</scope>
    <source>
        <strain evidence="5">LincolnNE</strain>
    </source>
</reference>
<feature type="repeat" description="WD" evidence="3">
    <location>
        <begin position="308"/>
        <end position="339"/>
    </location>
</feature>
<protein>
    <submittedName>
        <fullName evidence="5">Bromodomain and WD repeat-containing protein 1</fullName>
    </submittedName>
</protein>
<evidence type="ECO:0000256" key="3">
    <source>
        <dbReference type="PROSITE-ProRule" id="PRU00221"/>
    </source>
</evidence>
<dbReference type="GO" id="GO:0005634">
    <property type="term" value="C:nucleus"/>
    <property type="evidence" value="ECO:0007669"/>
    <property type="project" value="TreeGrafter"/>
</dbReference>
<dbReference type="InterPro" id="IPR036322">
    <property type="entry name" value="WD40_repeat_dom_sf"/>
</dbReference>
<dbReference type="InterPro" id="IPR052060">
    <property type="entry name" value="Bromo_WD_repeat"/>
</dbReference>
<proteinExistence type="predicted"/>
<evidence type="ECO:0000256" key="4">
    <source>
        <dbReference type="SAM" id="MobiDB-lite"/>
    </source>
</evidence>
<dbReference type="GO" id="GO:0008360">
    <property type="term" value="P:regulation of cell shape"/>
    <property type="evidence" value="ECO:0007669"/>
    <property type="project" value="TreeGrafter"/>
</dbReference>
<dbReference type="InterPro" id="IPR015943">
    <property type="entry name" value="WD40/YVTN_repeat-like_dom_sf"/>
</dbReference>
<dbReference type="PANTHER" id="PTHR16266">
    <property type="entry name" value="WD REPEAT DOMAIN 9"/>
    <property type="match status" value="1"/>
</dbReference>
<feature type="repeat" description="WD" evidence="3">
    <location>
        <begin position="242"/>
        <end position="273"/>
    </location>
</feature>
<feature type="compositionally biased region" description="Basic residues" evidence="4">
    <location>
        <begin position="588"/>
        <end position="598"/>
    </location>
</feature>
<dbReference type="InterPro" id="IPR001680">
    <property type="entry name" value="WD40_rpt"/>
</dbReference>
<dbReference type="PANTHER" id="PTHR16266:SF17">
    <property type="entry name" value="BRWD3"/>
    <property type="match status" value="1"/>
</dbReference>
<dbReference type="InterPro" id="IPR020472">
    <property type="entry name" value="WD40_PAC1"/>
</dbReference>
<dbReference type="CDD" id="cd00200">
    <property type="entry name" value="WD40"/>
    <property type="match status" value="1"/>
</dbReference>
<evidence type="ECO:0000256" key="1">
    <source>
        <dbReference type="ARBA" id="ARBA00022574"/>
    </source>
</evidence>
<dbReference type="SUPFAM" id="SSF50978">
    <property type="entry name" value="WD40 repeat-like"/>
    <property type="match status" value="1"/>
</dbReference>
<feature type="region of interest" description="Disordered" evidence="4">
    <location>
        <begin position="1"/>
        <end position="20"/>
    </location>
</feature>
<feature type="repeat" description="WD" evidence="3">
    <location>
        <begin position="98"/>
        <end position="139"/>
    </location>
</feature>
<dbReference type="PROSITE" id="PS00678">
    <property type="entry name" value="WD_REPEATS_1"/>
    <property type="match status" value="2"/>
</dbReference>
<accession>A0A6G1SEE4</accession>
<dbReference type="PROSITE" id="PS50294">
    <property type="entry name" value="WD_REPEATS_REGION"/>
    <property type="match status" value="4"/>
</dbReference>
<dbReference type="GO" id="GO:0006357">
    <property type="term" value="P:regulation of transcription by RNA polymerase II"/>
    <property type="evidence" value="ECO:0007669"/>
    <property type="project" value="TreeGrafter"/>
</dbReference>
<evidence type="ECO:0000256" key="2">
    <source>
        <dbReference type="ARBA" id="ARBA00022737"/>
    </source>
</evidence>
<dbReference type="PROSITE" id="PS50082">
    <property type="entry name" value="WD_REPEATS_2"/>
    <property type="match status" value="5"/>
</dbReference>
<feature type="compositionally biased region" description="Polar residues" evidence="4">
    <location>
        <begin position="566"/>
        <end position="576"/>
    </location>
</feature>
<evidence type="ECO:0000313" key="5">
    <source>
        <dbReference type="EMBL" id="MDE48591.1"/>
    </source>
</evidence>
<feature type="region of interest" description="Disordered" evidence="4">
    <location>
        <begin position="563"/>
        <end position="598"/>
    </location>
</feature>
<keyword evidence="1 3" id="KW-0853">WD repeat</keyword>
<organism evidence="5">
    <name type="scientific">Aceria tosichella</name>
    <name type="common">wheat curl mite</name>
    <dbReference type="NCBI Taxonomy" id="561515"/>
    <lineage>
        <taxon>Eukaryota</taxon>
        <taxon>Metazoa</taxon>
        <taxon>Ecdysozoa</taxon>
        <taxon>Arthropoda</taxon>
        <taxon>Chelicerata</taxon>
        <taxon>Arachnida</taxon>
        <taxon>Acari</taxon>
        <taxon>Acariformes</taxon>
        <taxon>Trombidiformes</taxon>
        <taxon>Prostigmata</taxon>
        <taxon>Eupodina</taxon>
        <taxon>Eriophyoidea</taxon>
        <taxon>Eriophyidae</taxon>
        <taxon>Eriophyinae</taxon>
        <taxon>Aceriini</taxon>
        <taxon>Aceria</taxon>
    </lineage>
</organism>
<dbReference type="SMART" id="SM00320">
    <property type="entry name" value="WD40"/>
    <property type="match status" value="8"/>
</dbReference>
<dbReference type="EMBL" id="GGYP01003820">
    <property type="protein sequence ID" value="MDE48591.1"/>
    <property type="molecule type" value="Transcribed_RNA"/>
</dbReference>
<feature type="repeat" description="WD" evidence="3">
    <location>
        <begin position="56"/>
        <end position="97"/>
    </location>
</feature>
<gene>
    <name evidence="5" type="primary">Brwd1</name>
    <name evidence="5" type="ORF">g.2811</name>
</gene>
<dbReference type="GO" id="GO:0007010">
    <property type="term" value="P:cytoskeleton organization"/>
    <property type="evidence" value="ECO:0007669"/>
    <property type="project" value="TreeGrafter"/>
</dbReference>